<dbReference type="RefSeq" id="WP_309943035.1">
    <property type="nucleotide sequence ID" value="NZ_AP025310.1"/>
</dbReference>
<dbReference type="InterPro" id="IPR027417">
    <property type="entry name" value="P-loop_NTPase"/>
</dbReference>
<proteinExistence type="predicted"/>
<dbReference type="PIRSF" id="PIRSF009320">
    <property type="entry name" value="Nuc_binding_HP_1000"/>
    <property type="match status" value="1"/>
</dbReference>
<evidence type="ECO:0000259" key="1">
    <source>
        <dbReference type="Pfam" id="PF13614"/>
    </source>
</evidence>
<accession>A0AAE4BVA5</accession>
<feature type="domain" description="AAA" evidence="1">
    <location>
        <begin position="2"/>
        <end position="171"/>
    </location>
</feature>
<name>A0AAE4BVA5_9BACT</name>
<keyword evidence="3" id="KW-1185">Reference proteome</keyword>
<evidence type="ECO:0000313" key="2">
    <source>
        <dbReference type="EMBL" id="MDR6241870.1"/>
    </source>
</evidence>
<dbReference type="CDD" id="cd02042">
    <property type="entry name" value="ParAB_family"/>
    <property type="match status" value="1"/>
</dbReference>
<dbReference type="InterPro" id="IPR050678">
    <property type="entry name" value="DNA_Partitioning_ATPase"/>
</dbReference>
<dbReference type="Gene3D" id="3.40.50.300">
    <property type="entry name" value="P-loop containing nucleotide triphosphate hydrolases"/>
    <property type="match status" value="1"/>
</dbReference>
<reference evidence="2" key="1">
    <citation type="submission" date="2023-07" db="EMBL/GenBank/DDBJ databases">
        <title>Genomic Encyclopedia of Type Strains, Phase IV (KMG-IV): sequencing the most valuable type-strain genomes for metagenomic binning, comparative biology and taxonomic classification.</title>
        <authorList>
            <person name="Goeker M."/>
        </authorList>
    </citation>
    <scope>NUCLEOTIDE SEQUENCE</scope>
    <source>
        <strain evidence="2">DSM 26174</strain>
    </source>
</reference>
<dbReference type="AlphaFoldDB" id="A0AAE4BVA5"/>
<dbReference type="InterPro" id="IPR025669">
    <property type="entry name" value="AAA_dom"/>
</dbReference>
<dbReference type="PANTHER" id="PTHR13696">
    <property type="entry name" value="P-LOOP CONTAINING NUCLEOSIDE TRIPHOSPHATE HYDROLASE"/>
    <property type="match status" value="1"/>
</dbReference>
<dbReference type="PANTHER" id="PTHR13696:SF99">
    <property type="entry name" value="COBYRINIC ACID AC-DIAMIDE SYNTHASE"/>
    <property type="match status" value="1"/>
</dbReference>
<dbReference type="SUPFAM" id="SSF52540">
    <property type="entry name" value="P-loop containing nucleoside triphosphate hydrolases"/>
    <property type="match status" value="1"/>
</dbReference>
<organism evidence="2 3">
    <name type="scientific">Aureibacter tunicatorum</name>
    <dbReference type="NCBI Taxonomy" id="866807"/>
    <lineage>
        <taxon>Bacteria</taxon>
        <taxon>Pseudomonadati</taxon>
        <taxon>Bacteroidota</taxon>
        <taxon>Cytophagia</taxon>
        <taxon>Cytophagales</taxon>
        <taxon>Persicobacteraceae</taxon>
        <taxon>Aureibacter</taxon>
    </lineage>
</organism>
<dbReference type="Proteomes" id="UP001185092">
    <property type="component" value="Unassembled WGS sequence"/>
</dbReference>
<gene>
    <name evidence="2" type="ORF">HNQ88_004957</name>
</gene>
<dbReference type="Pfam" id="PF13614">
    <property type="entry name" value="AAA_31"/>
    <property type="match status" value="1"/>
</dbReference>
<evidence type="ECO:0000313" key="3">
    <source>
        <dbReference type="Proteomes" id="UP001185092"/>
    </source>
</evidence>
<protein>
    <submittedName>
        <fullName evidence="2">Chromosome partitioning protein</fullName>
    </submittedName>
</protein>
<sequence length="249" mass="27590">MAKVISIINHKGGVGKTTISVNLASALAELKQKVLLVDFDPQGNSTGHFFDEEDIPQTIDKSILNEEPLHIANVGRHDLIPSRLALSTAETLFLGNIEGFLKLRDVLEPVDNAYDYILIDCPPSLGWFSQNALNAATHVLVPSEPSKMSTDGFEAINILIERTRKTLNPSLVNLGVIFSSVRNLKVHKDYESQLREMLGDQIMHTNIRNYKHYVEATALQKSVLEHAPDSNASSDFRNLAKEIHGKIQG</sequence>
<comment type="caution">
    <text evidence="2">The sequence shown here is derived from an EMBL/GenBank/DDBJ whole genome shotgun (WGS) entry which is preliminary data.</text>
</comment>
<dbReference type="EMBL" id="JAVDQD010000013">
    <property type="protein sequence ID" value="MDR6241870.1"/>
    <property type="molecule type" value="Genomic_DNA"/>
</dbReference>